<sequence length="88" mass="9940">MKVLRTLGLELTQKNAQIAHSMALKGIKNELGSRNFHALISSCYLTKKAMVESIKAVKNGKPCTQKRFIELCNLYCQRRCKNDPLTSI</sequence>
<evidence type="ECO:0000313" key="1">
    <source>
        <dbReference type="EMBL" id="SNX49117.1"/>
    </source>
</evidence>
<dbReference type="AlphaFoldDB" id="A0A240EK93"/>
<keyword evidence="2" id="KW-1185">Reference proteome</keyword>
<name>A0A240EK93_9VIBR</name>
<organism evidence="1 2">
    <name type="scientific">Vibrio thalassae</name>
    <dbReference type="NCBI Taxonomy" id="1243014"/>
    <lineage>
        <taxon>Bacteria</taxon>
        <taxon>Pseudomonadati</taxon>
        <taxon>Pseudomonadota</taxon>
        <taxon>Gammaproteobacteria</taxon>
        <taxon>Vibrionales</taxon>
        <taxon>Vibrionaceae</taxon>
        <taxon>Vibrio</taxon>
    </lineage>
</organism>
<dbReference type="EMBL" id="OANU01000047">
    <property type="protein sequence ID" value="SNX49117.1"/>
    <property type="molecule type" value="Genomic_DNA"/>
</dbReference>
<dbReference type="Proteomes" id="UP000219336">
    <property type="component" value="Unassembled WGS sequence"/>
</dbReference>
<protein>
    <submittedName>
        <fullName evidence="1">Uncharacterized protein</fullName>
    </submittedName>
</protein>
<gene>
    <name evidence="1" type="ORF">VTH8203_02754</name>
</gene>
<evidence type="ECO:0000313" key="2">
    <source>
        <dbReference type="Proteomes" id="UP000219336"/>
    </source>
</evidence>
<proteinExistence type="predicted"/>
<reference evidence="2" key="1">
    <citation type="submission" date="2016-06" db="EMBL/GenBank/DDBJ databases">
        <authorList>
            <person name="Rodrigo-Torres L."/>
            <person name="Arahal R.D."/>
            <person name="Lucena T."/>
        </authorList>
    </citation>
    <scope>NUCLEOTIDE SEQUENCE [LARGE SCALE GENOMIC DNA]</scope>
    <source>
        <strain evidence="2">CECT8203</strain>
    </source>
</reference>
<accession>A0A240EK93</accession>